<evidence type="ECO:0000313" key="13">
    <source>
        <dbReference type="EMBL" id="MZP44323.1"/>
    </source>
</evidence>
<dbReference type="RefSeq" id="WP_161262895.1">
    <property type="nucleotide sequence ID" value="NZ_JAFBDC010000015.1"/>
</dbReference>
<dbReference type="Gene3D" id="1.10.287.950">
    <property type="entry name" value="Methyl-accepting chemotaxis protein"/>
    <property type="match status" value="1"/>
</dbReference>
<comment type="subcellular location">
    <subcellularLocation>
        <location evidence="1">Cell membrane</location>
        <topology evidence="1">Multi-pass membrane protein</topology>
    </subcellularLocation>
</comment>
<dbReference type="Pfam" id="PF00015">
    <property type="entry name" value="MCPsignal"/>
    <property type="match status" value="1"/>
</dbReference>
<dbReference type="Gene3D" id="6.10.340.10">
    <property type="match status" value="1"/>
</dbReference>
<evidence type="ECO:0000256" key="3">
    <source>
        <dbReference type="ARBA" id="ARBA00022500"/>
    </source>
</evidence>
<dbReference type="EMBL" id="WXEX01000015">
    <property type="protein sequence ID" value="MZP44323.1"/>
    <property type="molecule type" value="Genomic_DNA"/>
</dbReference>
<evidence type="ECO:0000259" key="12">
    <source>
        <dbReference type="PROSITE" id="PS50885"/>
    </source>
</evidence>
<sequence>MQKSLLKKMVVFSLLITIIPVIVSLSIVYWQVRAEMIASQEQRLSENLQNQVRMLETIFRESQNKGMIISREGMIVEAANAANQGSTQSAADVSRFLQDVYAADKGLYENIFIVGRNGAIYADALGGSSVGTDVRNFDFFQPALGGKSVVSQVIQSPISKRPVVVVSMPIWNREHEGQPTGILAMAVEFNRISLPIIETRLGQTGYNYITNPQGLVLAHPDSSQVLQLDITKESTGLERIPAKAAEGSGMVTHRDGGTTRITAYTSVSGLPMLLFSTMDQNEFAGRFNHMLLLIAGATAVLVILAGAAATMGSRQIVATIKVIRAAMAHGAAGNLTARAQIQAKDEMAGLAKAFNIMVETQSKVVGAVRNSSDELAASSQELAASNAEINAAIGDMSKNMEQMAEDAELGNQSIVEVSQVLIELASLIQIAREAALVVKDKSQLTLTQAQKGKTTVHETMTGMTNIQQRAQEIETIIANLNEYTQQIGSITETITAIATQTNLLALNAAIEAARAGEHGRGFAVVAEEVRKLAEQSTQGAAEVSAILEKVQTRTAEAVEATRRSRDDVQRGVSSVGHSGEVLEQILQAVELSGKEVDRIVEITNEEVTSSDKILQLINHVANVIERTAEIATQMAASSEEAAATMENLTAASEQISAMATQLSHTVRKFKT</sequence>
<dbReference type="GO" id="GO:0005886">
    <property type="term" value="C:plasma membrane"/>
    <property type="evidence" value="ECO:0007669"/>
    <property type="project" value="UniProtKB-SubCell"/>
</dbReference>
<evidence type="ECO:0000256" key="2">
    <source>
        <dbReference type="ARBA" id="ARBA00022475"/>
    </source>
</evidence>
<evidence type="ECO:0000256" key="7">
    <source>
        <dbReference type="ARBA" id="ARBA00023224"/>
    </source>
</evidence>
<gene>
    <name evidence="13" type="ORF">GTO89_14910</name>
</gene>
<keyword evidence="4 10" id="KW-0812">Transmembrane</keyword>
<dbReference type="InterPro" id="IPR033479">
    <property type="entry name" value="dCache_1"/>
</dbReference>
<feature type="transmembrane region" description="Helical" evidence="10">
    <location>
        <begin position="290"/>
        <end position="311"/>
    </location>
</feature>
<name>A0A845LLS4_HELGE</name>
<dbReference type="Pfam" id="PF00672">
    <property type="entry name" value="HAMP"/>
    <property type="match status" value="1"/>
</dbReference>
<dbReference type="SUPFAM" id="SSF58104">
    <property type="entry name" value="Methyl-accepting chemotaxis protein (MCP) signaling domain"/>
    <property type="match status" value="1"/>
</dbReference>
<dbReference type="SUPFAM" id="SSF103190">
    <property type="entry name" value="Sensory domain-like"/>
    <property type="match status" value="1"/>
</dbReference>
<keyword evidence="2" id="KW-1003">Cell membrane</keyword>
<dbReference type="PANTHER" id="PTHR32089">
    <property type="entry name" value="METHYL-ACCEPTING CHEMOTAXIS PROTEIN MCPB"/>
    <property type="match status" value="1"/>
</dbReference>
<keyword evidence="3" id="KW-0145">Chemotaxis</keyword>
<dbReference type="InterPro" id="IPR004089">
    <property type="entry name" value="MCPsignal_dom"/>
</dbReference>
<dbReference type="CDD" id="cd06225">
    <property type="entry name" value="HAMP"/>
    <property type="match status" value="1"/>
</dbReference>
<dbReference type="CDD" id="cd12912">
    <property type="entry name" value="PDC2_MCP_like"/>
    <property type="match status" value="1"/>
</dbReference>
<feature type="transmembrane region" description="Helical" evidence="10">
    <location>
        <begin position="12"/>
        <end position="32"/>
    </location>
</feature>
<dbReference type="OrthoDB" id="243053at2"/>
<keyword evidence="5 10" id="KW-1133">Transmembrane helix</keyword>
<dbReference type="PROSITE" id="PS50111">
    <property type="entry name" value="CHEMOTAXIS_TRANSDUC_2"/>
    <property type="match status" value="1"/>
</dbReference>
<evidence type="ECO:0000256" key="9">
    <source>
        <dbReference type="PROSITE-ProRule" id="PRU00284"/>
    </source>
</evidence>
<keyword evidence="14" id="KW-1185">Reference proteome</keyword>
<evidence type="ECO:0000259" key="11">
    <source>
        <dbReference type="PROSITE" id="PS50111"/>
    </source>
</evidence>
<comment type="caution">
    <text evidence="13">The sequence shown here is derived from an EMBL/GenBank/DDBJ whole genome shotgun (WGS) entry which is preliminary data.</text>
</comment>
<reference evidence="13 14" key="1">
    <citation type="submission" date="2020-01" db="EMBL/GenBank/DDBJ databases">
        <title>Whole genome sequence of Heliobacterium gestii DSM 11169.</title>
        <authorList>
            <person name="Kyndt J.A."/>
            <person name="Meyer T.E."/>
        </authorList>
    </citation>
    <scope>NUCLEOTIDE SEQUENCE [LARGE SCALE GENOMIC DNA]</scope>
    <source>
        <strain evidence="13 14">DSM 11169</strain>
    </source>
</reference>
<evidence type="ECO:0000256" key="1">
    <source>
        <dbReference type="ARBA" id="ARBA00004651"/>
    </source>
</evidence>
<protein>
    <submittedName>
        <fullName evidence="13">HAMP domain-containing protein</fullName>
    </submittedName>
</protein>
<evidence type="ECO:0000256" key="5">
    <source>
        <dbReference type="ARBA" id="ARBA00022989"/>
    </source>
</evidence>
<dbReference type="SMART" id="SM00283">
    <property type="entry name" value="MA"/>
    <property type="match status" value="1"/>
</dbReference>
<keyword evidence="7 9" id="KW-0807">Transducer</keyword>
<keyword evidence="6 10" id="KW-0472">Membrane</keyword>
<dbReference type="Gene3D" id="3.30.450.20">
    <property type="entry name" value="PAS domain"/>
    <property type="match status" value="1"/>
</dbReference>
<evidence type="ECO:0000313" key="14">
    <source>
        <dbReference type="Proteomes" id="UP000471031"/>
    </source>
</evidence>
<feature type="domain" description="Methyl-accepting transducer" evidence="11">
    <location>
        <begin position="385"/>
        <end position="656"/>
    </location>
</feature>
<dbReference type="Pfam" id="PF02743">
    <property type="entry name" value="dCache_1"/>
    <property type="match status" value="1"/>
</dbReference>
<evidence type="ECO:0000256" key="6">
    <source>
        <dbReference type="ARBA" id="ARBA00023136"/>
    </source>
</evidence>
<dbReference type="InterPro" id="IPR003660">
    <property type="entry name" value="HAMP_dom"/>
</dbReference>
<dbReference type="PANTHER" id="PTHR32089:SF112">
    <property type="entry name" value="LYSOZYME-LIKE PROTEIN-RELATED"/>
    <property type="match status" value="1"/>
</dbReference>
<accession>A0A845LLS4</accession>
<dbReference type="AlphaFoldDB" id="A0A845LLS4"/>
<comment type="similarity">
    <text evidence="8">Belongs to the methyl-accepting chemotaxis (MCP) protein family.</text>
</comment>
<evidence type="ECO:0000256" key="10">
    <source>
        <dbReference type="SAM" id="Phobius"/>
    </source>
</evidence>
<dbReference type="GO" id="GO:0006935">
    <property type="term" value="P:chemotaxis"/>
    <property type="evidence" value="ECO:0007669"/>
    <property type="project" value="UniProtKB-KW"/>
</dbReference>
<dbReference type="InterPro" id="IPR029151">
    <property type="entry name" value="Sensor-like_sf"/>
</dbReference>
<dbReference type="Proteomes" id="UP000471031">
    <property type="component" value="Unassembled WGS sequence"/>
</dbReference>
<evidence type="ECO:0000256" key="4">
    <source>
        <dbReference type="ARBA" id="ARBA00022692"/>
    </source>
</evidence>
<dbReference type="SMART" id="SM00304">
    <property type="entry name" value="HAMP"/>
    <property type="match status" value="1"/>
</dbReference>
<dbReference type="GO" id="GO:0007165">
    <property type="term" value="P:signal transduction"/>
    <property type="evidence" value="ECO:0007669"/>
    <property type="project" value="UniProtKB-KW"/>
</dbReference>
<dbReference type="CDD" id="cd12914">
    <property type="entry name" value="PDC1_DGC_like"/>
    <property type="match status" value="1"/>
</dbReference>
<organism evidence="13 14">
    <name type="scientific">Heliomicrobium gestii</name>
    <name type="common">Heliobacterium gestii</name>
    <dbReference type="NCBI Taxonomy" id="2699"/>
    <lineage>
        <taxon>Bacteria</taxon>
        <taxon>Bacillati</taxon>
        <taxon>Bacillota</taxon>
        <taxon>Clostridia</taxon>
        <taxon>Eubacteriales</taxon>
        <taxon>Heliobacteriaceae</taxon>
        <taxon>Heliomicrobium</taxon>
    </lineage>
</organism>
<feature type="domain" description="HAMP" evidence="12">
    <location>
        <begin position="314"/>
        <end position="366"/>
    </location>
</feature>
<evidence type="ECO:0000256" key="8">
    <source>
        <dbReference type="ARBA" id="ARBA00029447"/>
    </source>
</evidence>
<dbReference type="PROSITE" id="PS50885">
    <property type="entry name" value="HAMP"/>
    <property type="match status" value="1"/>
</dbReference>
<proteinExistence type="inferred from homology"/>